<dbReference type="PANTHER" id="PTHR34849">
    <property type="entry name" value="SSL5025 PROTEIN"/>
    <property type="match status" value="1"/>
</dbReference>
<dbReference type="InterPro" id="IPR009057">
    <property type="entry name" value="Homeodomain-like_sf"/>
</dbReference>
<evidence type="ECO:0000313" key="2">
    <source>
        <dbReference type="EMBL" id="QNO52879.1"/>
    </source>
</evidence>
<dbReference type="SUPFAM" id="SSF46689">
    <property type="entry name" value="Homeodomain-like"/>
    <property type="match status" value="1"/>
</dbReference>
<gene>
    <name evidence="2" type="ORF">DOLIJACH_00014</name>
    <name evidence="1" type="ORF">LBHPMFOL_00015</name>
</gene>
<dbReference type="InterPro" id="IPR007367">
    <property type="entry name" value="DUF433"/>
</dbReference>
<name>A0A7G9YXZ5_9EURY</name>
<dbReference type="EMBL" id="MT631524">
    <property type="protein sequence ID" value="QNO52879.1"/>
    <property type="molecule type" value="Genomic_DNA"/>
</dbReference>
<sequence>MEQHKLKTKIVSDPNICGGEPCIRDTRIPVYVVLSHLAAGEDYDTILKNFPRLKYDDVMSCLEYAAYLSTEKAVYR</sequence>
<dbReference type="Pfam" id="PF04255">
    <property type="entry name" value="DUF433"/>
    <property type="match status" value="1"/>
</dbReference>
<proteinExistence type="predicted"/>
<dbReference type="EMBL" id="MT631477">
    <property type="protein sequence ID" value="QNO51746.1"/>
    <property type="molecule type" value="Genomic_DNA"/>
</dbReference>
<evidence type="ECO:0000313" key="1">
    <source>
        <dbReference type="EMBL" id="QNO51746.1"/>
    </source>
</evidence>
<dbReference type="PANTHER" id="PTHR34849:SF3">
    <property type="entry name" value="SSR2962 PROTEIN"/>
    <property type="match status" value="1"/>
</dbReference>
<dbReference type="AlphaFoldDB" id="A0A7G9YXZ5"/>
<dbReference type="Gene3D" id="1.10.10.10">
    <property type="entry name" value="Winged helix-like DNA-binding domain superfamily/Winged helix DNA-binding domain"/>
    <property type="match status" value="1"/>
</dbReference>
<reference evidence="2" key="1">
    <citation type="submission" date="2020-06" db="EMBL/GenBank/DDBJ databases">
        <title>Unique genomic features of the anaerobic methanotrophic archaea.</title>
        <authorList>
            <person name="Chadwick G.L."/>
            <person name="Skennerton C.T."/>
            <person name="Laso-Perez R."/>
            <person name="Leu A.O."/>
            <person name="Speth D.R."/>
            <person name="Yu H."/>
            <person name="Morgan-Lang C."/>
            <person name="Hatzenpichler R."/>
            <person name="Goudeau D."/>
            <person name="Malmstrom R."/>
            <person name="Brazelton W.J."/>
            <person name="Woyke T."/>
            <person name="Hallam S.J."/>
            <person name="Tyson G.W."/>
            <person name="Wegener G."/>
            <person name="Boetius A."/>
            <person name="Orphan V."/>
        </authorList>
    </citation>
    <scope>NUCLEOTIDE SEQUENCE</scope>
</reference>
<organism evidence="2">
    <name type="scientific">Candidatus Methanophagaceae archaeon ANME-1 ERB6</name>
    <dbReference type="NCBI Taxonomy" id="2759912"/>
    <lineage>
        <taxon>Archaea</taxon>
        <taxon>Methanobacteriati</taxon>
        <taxon>Methanobacteriota</taxon>
        <taxon>Stenosarchaea group</taxon>
        <taxon>Methanomicrobia</taxon>
        <taxon>Candidatus Methanophagales</taxon>
        <taxon>Candidatus Methanophagaceae</taxon>
    </lineage>
</organism>
<dbReference type="InterPro" id="IPR036388">
    <property type="entry name" value="WH-like_DNA-bd_sf"/>
</dbReference>
<evidence type="ECO:0008006" key="3">
    <source>
        <dbReference type="Google" id="ProtNLM"/>
    </source>
</evidence>
<accession>A0A7G9YXZ5</accession>
<protein>
    <recommendedName>
        <fullName evidence="3">Antitoxin</fullName>
    </recommendedName>
</protein>